<dbReference type="SUPFAM" id="SSF53649">
    <property type="entry name" value="Alkaline phosphatase-like"/>
    <property type="match status" value="1"/>
</dbReference>
<dbReference type="InterPro" id="IPR017850">
    <property type="entry name" value="Alkaline_phosphatase_core_sf"/>
</dbReference>
<evidence type="ECO:0000313" key="1">
    <source>
        <dbReference type="EMBL" id="KKN08416.1"/>
    </source>
</evidence>
<name>A0A0F9Q598_9ZZZZ</name>
<accession>A0A0F9Q598</accession>
<gene>
    <name evidence="1" type="ORF">LCGC14_1056960</name>
</gene>
<dbReference type="AlphaFoldDB" id="A0A0F9Q598"/>
<dbReference type="InterPro" id="IPR002591">
    <property type="entry name" value="Phosphodiest/P_Trfase"/>
</dbReference>
<dbReference type="GO" id="GO:0016787">
    <property type="term" value="F:hydrolase activity"/>
    <property type="evidence" value="ECO:0007669"/>
    <property type="project" value="UniProtKB-ARBA"/>
</dbReference>
<organism evidence="1">
    <name type="scientific">marine sediment metagenome</name>
    <dbReference type="NCBI Taxonomy" id="412755"/>
    <lineage>
        <taxon>unclassified sequences</taxon>
        <taxon>metagenomes</taxon>
        <taxon>ecological metagenomes</taxon>
    </lineage>
</organism>
<sequence>MKERNIILGIDGIPFELMKSLSEKGIMPNFKDLKRSFYFREMKSSIPHISSVSWSSIITGKNPGEHGIFGFTDLIRGTYTLNYPNFNALKSKTFWHQNHEKTHVIINVPATYPAKSLNGVHIAGFVALDLEKAIFPKKYSYILKKLNYMIDIDSSLAHQQSQDKLFDQLIKVLEIRKKTYQYFWDKLDWHNFMVVITSTDRFGHFLWNTYHNSENIGHSRALQFFQKIDDFIGDLRDRLKEDDNFIILSDHGMEEIKQNMNLNTYLEQENLLKLSNRHKNYNRILEGTKAFVLDPGRVYLNKKGLYPNGSVSKEDEIGVIEELKKIFHELKYKNQKVIKRVHEKYEIYNGALIDKAPDLVVLENPGFNPKGGIGKKIIFEDDDFSGMHNDSAFLFINKDIDLKTPKVEDVVGLLGGNT</sequence>
<dbReference type="EMBL" id="LAZR01004460">
    <property type="protein sequence ID" value="KKN08416.1"/>
    <property type="molecule type" value="Genomic_DNA"/>
</dbReference>
<protein>
    <submittedName>
        <fullName evidence="1">Uncharacterized protein</fullName>
    </submittedName>
</protein>
<comment type="caution">
    <text evidence="1">The sequence shown here is derived from an EMBL/GenBank/DDBJ whole genome shotgun (WGS) entry which is preliminary data.</text>
</comment>
<dbReference type="Gene3D" id="3.40.720.10">
    <property type="entry name" value="Alkaline Phosphatase, subunit A"/>
    <property type="match status" value="1"/>
</dbReference>
<reference evidence="1" key="1">
    <citation type="journal article" date="2015" name="Nature">
        <title>Complex archaea that bridge the gap between prokaryotes and eukaryotes.</title>
        <authorList>
            <person name="Spang A."/>
            <person name="Saw J.H."/>
            <person name="Jorgensen S.L."/>
            <person name="Zaremba-Niedzwiedzka K."/>
            <person name="Martijn J."/>
            <person name="Lind A.E."/>
            <person name="van Eijk R."/>
            <person name="Schleper C."/>
            <person name="Guy L."/>
            <person name="Ettema T.J."/>
        </authorList>
    </citation>
    <scope>NUCLEOTIDE SEQUENCE</scope>
</reference>
<dbReference type="PANTHER" id="PTHR10151:SF120">
    <property type="entry name" value="BIS(5'-ADENOSYL)-TRIPHOSPHATASE"/>
    <property type="match status" value="1"/>
</dbReference>
<dbReference type="PANTHER" id="PTHR10151">
    <property type="entry name" value="ECTONUCLEOTIDE PYROPHOSPHATASE/PHOSPHODIESTERASE"/>
    <property type="match status" value="1"/>
</dbReference>
<dbReference type="Pfam" id="PF01663">
    <property type="entry name" value="Phosphodiest"/>
    <property type="match status" value="1"/>
</dbReference>
<proteinExistence type="predicted"/>